<feature type="region of interest" description="Disordered" evidence="4">
    <location>
        <begin position="181"/>
        <end position="371"/>
    </location>
</feature>
<dbReference type="SUPFAM" id="SSF52540">
    <property type="entry name" value="P-loop containing nucleoside triphosphate hydrolases"/>
    <property type="match status" value="1"/>
</dbReference>
<dbReference type="AlphaFoldDB" id="D8U7B4"/>
<dbReference type="EMBL" id="GL378364">
    <property type="protein sequence ID" value="EFJ44391.1"/>
    <property type="molecule type" value="Genomic_DNA"/>
</dbReference>
<dbReference type="Pfam" id="PF00225">
    <property type="entry name" value="Kinesin"/>
    <property type="match status" value="1"/>
</dbReference>
<keyword evidence="2" id="KW-0547">Nucleotide-binding</keyword>
<evidence type="ECO:0000256" key="4">
    <source>
        <dbReference type="SAM" id="MobiDB-lite"/>
    </source>
</evidence>
<dbReference type="GO" id="GO:0003777">
    <property type="term" value="F:microtubule motor activity"/>
    <property type="evidence" value="ECO:0007669"/>
    <property type="project" value="InterPro"/>
</dbReference>
<feature type="coiled-coil region" evidence="3">
    <location>
        <begin position="614"/>
        <end position="665"/>
    </location>
</feature>
<dbReference type="Proteomes" id="UP000001058">
    <property type="component" value="Unassembled WGS sequence"/>
</dbReference>
<dbReference type="GeneID" id="9625014"/>
<feature type="compositionally biased region" description="Polar residues" evidence="4">
    <location>
        <begin position="22"/>
        <end position="32"/>
    </location>
</feature>
<keyword evidence="3" id="KW-0175">Coiled coil</keyword>
<dbReference type="PRINTS" id="PR00380">
    <property type="entry name" value="KINESINHEAVY"/>
</dbReference>
<feature type="coiled-coil region" evidence="3">
    <location>
        <begin position="488"/>
        <end position="574"/>
    </location>
</feature>
<feature type="compositionally biased region" description="Basic and acidic residues" evidence="4">
    <location>
        <begin position="385"/>
        <end position="395"/>
    </location>
</feature>
<dbReference type="InterPro" id="IPR027640">
    <property type="entry name" value="Kinesin-like_fam"/>
</dbReference>
<organism evidence="7">
    <name type="scientific">Volvox carteri f. nagariensis</name>
    <dbReference type="NCBI Taxonomy" id="3068"/>
    <lineage>
        <taxon>Eukaryota</taxon>
        <taxon>Viridiplantae</taxon>
        <taxon>Chlorophyta</taxon>
        <taxon>core chlorophytes</taxon>
        <taxon>Chlorophyceae</taxon>
        <taxon>CS clade</taxon>
        <taxon>Chlamydomonadales</taxon>
        <taxon>Volvocaceae</taxon>
        <taxon>Volvox</taxon>
    </lineage>
</organism>
<keyword evidence="2" id="KW-0067">ATP-binding</keyword>
<dbReference type="InterPro" id="IPR036961">
    <property type="entry name" value="Kinesin_motor_dom_sf"/>
</dbReference>
<dbReference type="STRING" id="3068.D8U7B4"/>
<feature type="compositionally biased region" description="Low complexity" evidence="4">
    <location>
        <begin position="802"/>
        <end position="811"/>
    </location>
</feature>
<keyword evidence="1 2" id="KW-0505">Motor protein</keyword>
<accession>D8U7B4</accession>
<evidence type="ECO:0000256" key="1">
    <source>
        <dbReference type="ARBA" id="ARBA00023175"/>
    </source>
</evidence>
<feature type="compositionally biased region" description="Acidic residues" evidence="4">
    <location>
        <begin position="226"/>
        <end position="243"/>
    </location>
</feature>
<dbReference type="GO" id="GO:0008017">
    <property type="term" value="F:microtubule binding"/>
    <property type="evidence" value="ECO:0007669"/>
    <property type="project" value="InterPro"/>
</dbReference>
<dbReference type="eggNOG" id="KOG0239">
    <property type="taxonomic scope" value="Eukaryota"/>
</dbReference>
<dbReference type="GO" id="GO:0005524">
    <property type="term" value="F:ATP binding"/>
    <property type="evidence" value="ECO:0007669"/>
    <property type="project" value="UniProtKB-UniRule"/>
</dbReference>
<dbReference type="SMART" id="SM00129">
    <property type="entry name" value="KISc"/>
    <property type="match status" value="1"/>
</dbReference>
<evidence type="ECO:0000259" key="5">
    <source>
        <dbReference type="PROSITE" id="PS50067"/>
    </source>
</evidence>
<feature type="region of interest" description="Disordered" evidence="4">
    <location>
        <begin position="384"/>
        <end position="405"/>
    </location>
</feature>
<feature type="compositionally biased region" description="Low complexity" evidence="4">
    <location>
        <begin position="343"/>
        <end position="364"/>
    </location>
</feature>
<dbReference type="InParanoid" id="D8U7B4"/>
<evidence type="ECO:0000256" key="2">
    <source>
        <dbReference type="PROSITE-ProRule" id="PRU00283"/>
    </source>
</evidence>
<feature type="binding site" evidence="2">
    <location>
        <begin position="763"/>
        <end position="770"/>
    </location>
    <ligand>
        <name>ATP</name>
        <dbReference type="ChEBI" id="CHEBI:30616"/>
    </ligand>
</feature>
<dbReference type="InterPro" id="IPR027417">
    <property type="entry name" value="P-loop_NTPase"/>
</dbReference>
<evidence type="ECO:0000256" key="3">
    <source>
        <dbReference type="SAM" id="Coils"/>
    </source>
</evidence>
<dbReference type="PANTHER" id="PTHR47972">
    <property type="entry name" value="KINESIN-LIKE PROTEIN KLP-3"/>
    <property type="match status" value="1"/>
</dbReference>
<proteinExistence type="inferred from homology"/>
<name>D8U7B4_VOLCA</name>
<keyword evidence="7" id="KW-1185">Reference proteome</keyword>
<dbReference type="GO" id="GO:0015630">
    <property type="term" value="C:microtubule cytoskeleton"/>
    <property type="evidence" value="ECO:0007669"/>
    <property type="project" value="TreeGrafter"/>
</dbReference>
<dbReference type="OrthoDB" id="3176171at2759"/>
<dbReference type="PROSITE" id="PS50067">
    <property type="entry name" value="KINESIN_MOTOR_2"/>
    <property type="match status" value="1"/>
</dbReference>
<reference evidence="6 7" key="1">
    <citation type="journal article" date="2010" name="Science">
        <title>Genomic analysis of organismal complexity in the multicellular green alga Volvox carteri.</title>
        <authorList>
            <person name="Prochnik S.E."/>
            <person name="Umen J."/>
            <person name="Nedelcu A.M."/>
            <person name="Hallmann A."/>
            <person name="Miller S.M."/>
            <person name="Nishii I."/>
            <person name="Ferris P."/>
            <person name="Kuo A."/>
            <person name="Mitros T."/>
            <person name="Fritz-Laylin L.K."/>
            <person name="Hellsten U."/>
            <person name="Chapman J."/>
            <person name="Simakov O."/>
            <person name="Rensing S.A."/>
            <person name="Terry A."/>
            <person name="Pangilinan J."/>
            <person name="Kapitonov V."/>
            <person name="Jurka J."/>
            <person name="Salamov A."/>
            <person name="Shapiro H."/>
            <person name="Schmutz J."/>
            <person name="Grimwood J."/>
            <person name="Lindquist E."/>
            <person name="Lucas S."/>
            <person name="Grigoriev I.V."/>
            <person name="Schmitt R."/>
            <person name="Kirk D."/>
            <person name="Rokhsar D.S."/>
        </authorList>
    </citation>
    <scope>NUCLEOTIDE SEQUENCE [LARGE SCALE GENOMIC DNA]</scope>
    <source>
        <strain evidence="7">f. Nagariensis / Eve</strain>
    </source>
</reference>
<evidence type="ECO:0000313" key="7">
    <source>
        <dbReference type="Proteomes" id="UP000001058"/>
    </source>
</evidence>
<dbReference type="Gene3D" id="3.40.850.10">
    <property type="entry name" value="Kinesin motor domain"/>
    <property type="match status" value="1"/>
</dbReference>
<feature type="domain" description="Kinesin motor" evidence="5">
    <location>
        <begin position="686"/>
        <end position="1036"/>
    </location>
</feature>
<sequence length="1139" mass="118256">MAGYRSPHVSSDGSSAFGFSLPASNQQQQDQLLKTPVAPVMPAAGPRLRDSFLATLRESWARLELHAGGGGGAMAAAAAGAAAAAAAVPMRSLDLVTTPTRTSTSSSAAAAAAELAAVTARGQLAGSLGGSGGGGDVVVGGGGGSAADADGVEPLGSALSAEDLQVGDFNFSTHLVVDYSKPTRESPATPGRRWTGKRRGKDDTLIGSTGVEGGDDGTADHNDNNSNEEEEGEDEEGDDDDDGGSLSSVGSSGMGYDTSAEEQELERRRSSMTGSTAGLRPKPSGGSASDMAHGPAPSLPQGGGGAATAAADGGNGGGGRRPPLPPLRLLSGSRGASDGGGASTTAPSLSAQQAPAMQQSQASSGMPSRAAAWSGSVLSKLGLHWGRDRGGDSREGGATSITRNASAGSLLPFPTFRQSVMGSGQPAAAAHGSFSDRALEEQLAAGVNLGLTRGDDAGDGSSISGRYYRYVFDPADVQAEMEVTARVRRAAAEALMEANSKLAEAQAAAAALQQQVEQAKQLEQELEVLRAERSAAHAAKAALEDEMAAVRRQLEAIKETEASLQAELENVRSQADIWRSSKGGEPEKLKQENTLLRSQLTNRLSELQSCRSRLSDGETERQRLLREAEELRNKIQWLTKINLQLETAASQLNDARRAAAEWQERFMRERNVRRRLHDQLQQLRGNIRVVCRVRPVQVGQRDIVSYPLEGLLAVSPPDKRYQEFEFDHVFPPCAGQSVVFDEAVASLVRSVANGSSACVFAYGQTGSGKSYTMQGTSEDPAPGGGADNAIPAATPLETGADSTPAATTPATAASPITTAPASLGGYSIQVSMCEIYNEAVYDVLAPEVGEEDAMKALEVSTAGPCELPPSQDRIPGRTWRLLTSAEGVEALLRECARNRAAVAAALGIQSSRSHSVLSVRVEVAEGARTEGVSAVGWLHLVDLAGSERADKSDVAGQQSKEAQIAGRSLSALGDVISALQRRDPHVPFRNSALTAALQDSLCGDSEILLLCNIAPEATSASETVSSLNFASRAAQLELLARRAGSAERIDRMGHTSPVFTDRPQQEGSCNGVSRGSAAAASLTSSPLLPHPPLPIMNGTAAKLLAAGIRGGGLRWLLAYIRTTVTDGHGHQRINASPES</sequence>
<evidence type="ECO:0000313" key="6">
    <source>
        <dbReference type="EMBL" id="EFJ44391.1"/>
    </source>
</evidence>
<dbReference type="GO" id="GO:0007018">
    <property type="term" value="P:microtubule-based movement"/>
    <property type="evidence" value="ECO:0007669"/>
    <property type="project" value="InterPro"/>
</dbReference>
<dbReference type="InterPro" id="IPR001752">
    <property type="entry name" value="Kinesin_motor_dom"/>
</dbReference>
<feature type="compositionally biased region" description="Low complexity" evidence="4">
    <location>
        <begin position="327"/>
        <end position="336"/>
    </location>
</feature>
<feature type="region of interest" description="Disordered" evidence="4">
    <location>
        <begin position="1054"/>
        <end position="1075"/>
    </location>
</feature>
<dbReference type="RefSeq" id="XP_002954498.1">
    <property type="nucleotide sequence ID" value="XM_002954452.1"/>
</dbReference>
<dbReference type="KEGG" id="vcn:VOLCADRAFT_95391"/>
<gene>
    <name evidence="6" type="ORF">VOLCADRAFT_95391</name>
</gene>
<feature type="region of interest" description="Disordered" evidence="4">
    <location>
        <begin position="771"/>
        <end position="811"/>
    </location>
</feature>
<comment type="similarity">
    <text evidence="2">Belongs to the TRAFAC class myosin-kinesin ATPase superfamily. Kinesin family.</text>
</comment>
<protein>
    <submittedName>
        <fullName evidence="6">Kinesin</fullName>
    </submittedName>
</protein>
<feature type="region of interest" description="Disordered" evidence="4">
    <location>
        <begin position="1"/>
        <end position="33"/>
    </location>
</feature>
<dbReference type="PANTHER" id="PTHR47972:SF28">
    <property type="entry name" value="KINESIN-LIKE PROTEIN KLP-3"/>
    <property type="match status" value="1"/>
</dbReference>